<protein>
    <submittedName>
        <fullName evidence="2">Uncharacterized protein</fullName>
    </submittedName>
</protein>
<evidence type="ECO:0000313" key="3">
    <source>
        <dbReference type="Proteomes" id="UP001328107"/>
    </source>
</evidence>
<comment type="caution">
    <text evidence="2">The sequence shown here is derived from an EMBL/GenBank/DDBJ whole genome shotgun (WGS) entry which is preliminary data.</text>
</comment>
<dbReference type="SUPFAM" id="SSF63748">
    <property type="entry name" value="Tudor/PWWP/MBT"/>
    <property type="match status" value="1"/>
</dbReference>
<sequence>VKAIKGRLVLIGFDGWEDEKHDHLYDYRSEQMFPCGWGEMVGHALQKPVRTNPIEEEEEVVDEEEELVDEIIDVETV</sequence>
<dbReference type="EMBL" id="BTRK01000001">
    <property type="protein sequence ID" value="GMR31509.1"/>
    <property type="molecule type" value="Genomic_DNA"/>
</dbReference>
<evidence type="ECO:0000313" key="2">
    <source>
        <dbReference type="EMBL" id="GMR31509.1"/>
    </source>
</evidence>
<dbReference type="Pfam" id="PF02820">
    <property type="entry name" value="MBT"/>
    <property type="match status" value="1"/>
</dbReference>
<organism evidence="2 3">
    <name type="scientific">Pristionchus mayeri</name>
    <dbReference type="NCBI Taxonomy" id="1317129"/>
    <lineage>
        <taxon>Eukaryota</taxon>
        <taxon>Metazoa</taxon>
        <taxon>Ecdysozoa</taxon>
        <taxon>Nematoda</taxon>
        <taxon>Chromadorea</taxon>
        <taxon>Rhabditida</taxon>
        <taxon>Rhabditina</taxon>
        <taxon>Diplogasteromorpha</taxon>
        <taxon>Diplogasteroidea</taxon>
        <taxon>Neodiplogasteridae</taxon>
        <taxon>Pristionchus</taxon>
    </lineage>
</organism>
<dbReference type="GO" id="GO:0005634">
    <property type="term" value="C:nucleus"/>
    <property type="evidence" value="ECO:0007669"/>
    <property type="project" value="InterPro"/>
</dbReference>
<dbReference type="PROSITE" id="PS51079">
    <property type="entry name" value="MBT"/>
    <property type="match status" value="1"/>
</dbReference>
<accession>A0AAN4Z1E1</accession>
<dbReference type="AlphaFoldDB" id="A0AAN4Z1E1"/>
<name>A0AAN4Z1E1_9BILA</name>
<dbReference type="GO" id="GO:0006355">
    <property type="term" value="P:regulation of DNA-templated transcription"/>
    <property type="evidence" value="ECO:0007669"/>
    <property type="project" value="InterPro"/>
</dbReference>
<keyword evidence="3" id="KW-1185">Reference proteome</keyword>
<dbReference type="Gene3D" id="2.30.30.140">
    <property type="match status" value="1"/>
</dbReference>
<dbReference type="Proteomes" id="UP001328107">
    <property type="component" value="Unassembled WGS sequence"/>
</dbReference>
<feature type="repeat" description="MBT" evidence="1">
    <location>
        <begin position="1"/>
        <end position="48"/>
    </location>
</feature>
<proteinExistence type="predicted"/>
<dbReference type="InterPro" id="IPR004092">
    <property type="entry name" value="Mbt"/>
</dbReference>
<feature type="non-terminal residue" evidence="2">
    <location>
        <position position="1"/>
    </location>
</feature>
<evidence type="ECO:0000256" key="1">
    <source>
        <dbReference type="PROSITE-ProRule" id="PRU00459"/>
    </source>
</evidence>
<reference evidence="3" key="1">
    <citation type="submission" date="2022-10" db="EMBL/GenBank/DDBJ databases">
        <title>Genome assembly of Pristionchus species.</title>
        <authorList>
            <person name="Yoshida K."/>
            <person name="Sommer R.J."/>
        </authorList>
    </citation>
    <scope>NUCLEOTIDE SEQUENCE [LARGE SCALE GENOMIC DNA]</scope>
    <source>
        <strain evidence="3">RS5460</strain>
    </source>
</reference>
<gene>
    <name evidence="2" type="ORF">PMAYCL1PPCAC_01704</name>
</gene>